<dbReference type="EMBL" id="UAQP01000014">
    <property type="protein sequence ID" value="SPU54603.1"/>
    <property type="molecule type" value="Genomic_DNA"/>
</dbReference>
<protein>
    <submittedName>
        <fullName evidence="2">Uncharacterized protein</fullName>
    </submittedName>
</protein>
<feature type="transmembrane region" description="Helical" evidence="1">
    <location>
        <begin position="20"/>
        <end position="44"/>
    </location>
</feature>
<dbReference type="AlphaFoldDB" id="A0A2X1BB99"/>
<dbReference type="Proteomes" id="UP000251186">
    <property type="component" value="Unassembled WGS sequence"/>
</dbReference>
<reference evidence="2 3" key="1">
    <citation type="submission" date="2018-06" db="EMBL/GenBank/DDBJ databases">
        <authorList>
            <consortium name="Pathogen Informatics"/>
            <person name="Doyle S."/>
        </authorList>
    </citation>
    <scope>NUCLEOTIDE SEQUENCE [LARGE SCALE GENOMIC DNA]</scope>
    <source>
        <strain evidence="2 3">NCTC11166</strain>
    </source>
</reference>
<name>A0A2X1BB99_BREVE</name>
<organism evidence="2 3">
    <name type="scientific">Brevundimonas vesicularis</name>
    <name type="common">Pseudomonas vesicularis</name>
    <dbReference type="NCBI Taxonomy" id="41276"/>
    <lineage>
        <taxon>Bacteria</taxon>
        <taxon>Pseudomonadati</taxon>
        <taxon>Pseudomonadota</taxon>
        <taxon>Alphaproteobacteria</taxon>
        <taxon>Caulobacterales</taxon>
        <taxon>Caulobacteraceae</taxon>
        <taxon>Brevundimonas</taxon>
    </lineage>
</organism>
<sequence>MAVIHPQDRIAHAPRERAPLHPAVGLVVGFGFIVAVATLVHVVFNAVL</sequence>
<keyword evidence="1" id="KW-1133">Transmembrane helix</keyword>
<accession>A0A2X1BB99</accession>
<proteinExistence type="predicted"/>
<gene>
    <name evidence="2" type="ORF">NCTC11166_01986</name>
</gene>
<keyword evidence="1" id="KW-0812">Transmembrane</keyword>
<evidence type="ECO:0000256" key="1">
    <source>
        <dbReference type="SAM" id="Phobius"/>
    </source>
</evidence>
<evidence type="ECO:0000313" key="3">
    <source>
        <dbReference type="Proteomes" id="UP000251186"/>
    </source>
</evidence>
<keyword evidence="1" id="KW-0472">Membrane</keyword>
<evidence type="ECO:0000313" key="2">
    <source>
        <dbReference type="EMBL" id="SPU54603.1"/>
    </source>
</evidence>
<dbReference type="RefSeq" id="WP_167334160.1">
    <property type="nucleotide sequence ID" value="NZ_CP085234.1"/>
</dbReference>